<sequence>MKNFFLAIFVHLVMAVIIISAIVFVSS</sequence>
<accession>A0A382N207</accession>
<keyword evidence="1" id="KW-0812">Transmembrane</keyword>
<proteinExistence type="predicted"/>
<gene>
    <name evidence="2" type="ORF">METZ01_LOCUS306666</name>
</gene>
<organism evidence="2">
    <name type="scientific">marine metagenome</name>
    <dbReference type="NCBI Taxonomy" id="408172"/>
    <lineage>
        <taxon>unclassified sequences</taxon>
        <taxon>metagenomes</taxon>
        <taxon>ecological metagenomes</taxon>
    </lineage>
</organism>
<keyword evidence="1" id="KW-1133">Transmembrane helix</keyword>
<feature type="transmembrane region" description="Helical" evidence="1">
    <location>
        <begin position="6"/>
        <end position="25"/>
    </location>
</feature>
<protein>
    <submittedName>
        <fullName evidence="2">Uncharacterized protein</fullName>
    </submittedName>
</protein>
<dbReference type="EMBL" id="UINC01096707">
    <property type="protein sequence ID" value="SVC53812.1"/>
    <property type="molecule type" value="Genomic_DNA"/>
</dbReference>
<evidence type="ECO:0000313" key="2">
    <source>
        <dbReference type="EMBL" id="SVC53812.1"/>
    </source>
</evidence>
<evidence type="ECO:0000256" key="1">
    <source>
        <dbReference type="SAM" id="Phobius"/>
    </source>
</evidence>
<keyword evidence="1" id="KW-0472">Membrane</keyword>
<reference evidence="2" key="1">
    <citation type="submission" date="2018-05" db="EMBL/GenBank/DDBJ databases">
        <authorList>
            <person name="Lanie J.A."/>
            <person name="Ng W.-L."/>
            <person name="Kazmierczak K.M."/>
            <person name="Andrzejewski T.M."/>
            <person name="Davidsen T.M."/>
            <person name="Wayne K.J."/>
            <person name="Tettelin H."/>
            <person name="Glass J.I."/>
            <person name="Rusch D."/>
            <person name="Podicherti R."/>
            <person name="Tsui H.-C.T."/>
            <person name="Winkler M.E."/>
        </authorList>
    </citation>
    <scope>NUCLEOTIDE SEQUENCE</scope>
</reference>
<dbReference type="AlphaFoldDB" id="A0A382N207"/>
<name>A0A382N207_9ZZZZ</name>